<gene>
    <name evidence="1" type="ORF">OXX778_LOCUS9516</name>
</gene>
<organism evidence="1 2">
    <name type="scientific">Brachionus calyciflorus</name>
    <dbReference type="NCBI Taxonomy" id="104777"/>
    <lineage>
        <taxon>Eukaryota</taxon>
        <taxon>Metazoa</taxon>
        <taxon>Spiralia</taxon>
        <taxon>Gnathifera</taxon>
        <taxon>Rotifera</taxon>
        <taxon>Eurotatoria</taxon>
        <taxon>Monogononta</taxon>
        <taxon>Pseudotrocha</taxon>
        <taxon>Ploima</taxon>
        <taxon>Brachionidae</taxon>
        <taxon>Brachionus</taxon>
    </lineage>
</organism>
<dbReference type="OrthoDB" id="10058156at2759"/>
<proteinExistence type="predicted"/>
<name>A0A813WVC8_9BILA</name>
<dbReference type="Gene3D" id="3.10.10.10">
    <property type="entry name" value="HIV Type 1 Reverse Transcriptase, subunit A, domain 1"/>
    <property type="match status" value="1"/>
</dbReference>
<dbReference type="InterPro" id="IPR050951">
    <property type="entry name" value="Retrovirus_Pol_polyprotein"/>
</dbReference>
<comment type="caution">
    <text evidence="1">The sequence shown here is derived from an EMBL/GenBank/DDBJ whole genome shotgun (WGS) entry which is preliminary data.</text>
</comment>
<dbReference type="PANTHER" id="PTHR37984">
    <property type="entry name" value="PROTEIN CBG26694"/>
    <property type="match status" value="1"/>
</dbReference>
<dbReference type="PANTHER" id="PTHR37984:SF8">
    <property type="entry name" value="CCHC-TYPE DOMAIN-CONTAINING PROTEIN"/>
    <property type="match status" value="1"/>
</dbReference>
<accession>A0A813WVC8</accession>
<reference evidence="1" key="1">
    <citation type="submission" date="2021-02" db="EMBL/GenBank/DDBJ databases">
        <authorList>
            <person name="Nowell W R."/>
        </authorList>
    </citation>
    <scope>NUCLEOTIDE SEQUENCE</scope>
    <source>
        <strain evidence="1">Ploen Becks lab</strain>
    </source>
</reference>
<dbReference type="EMBL" id="CAJNOC010001411">
    <property type="protein sequence ID" value="CAF0862651.1"/>
    <property type="molecule type" value="Genomic_DNA"/>
</dbReference>
<evidence type="ECO:0000313" key="1">
    <source>
        <dbReference type="EMBL" id="CAF0862651.1"/>
    </source>
</evidence>
<protein>
    <submittedName>
        <fullName evidence="1">Uncharacterized protein</fullName>
    </submittedName>
</protein>
<evidence type="ECO:0000313" key="2">
    <source>
        <dbReference type="Proteomes" id="UP000663879"/>
    </source>
</evidence>
<keyword evidence="2" id="KW-1185">Reference proteome</keyword>
<sequence>MGCITGCEVKLDIVPEARPIKQKLRPVAIHLQESVKRELEKQVDEDILEKVDSLMGPTPWILNLVVVPKGDKKQDTKSSPDQFDNRLTCDARPMNKALRRTRHPTKSSEDLIYLVCAEGIKPTDDKCQALREATTPSNVKELRSLLNVILSNSRFIRDTCSTTEMGF</sequence>
<dbReference type="AlphaFoldDB" id="A0A813WVC8"/>
<dbReference type="Proteomes" id="UP000663879">
    <property type="component" value="Unassembled WGS sequence"/>
</dbReference>
<dbReference type="SUPFAM" id="SSF56672">
    <property type="entry name" value="DNA/RNA polymerases"/>
    <property type="match status" value="1"/>
</dbReference>
<dbReference type="InterPro" id="IPR043502">
    <property type="entry name" value="DNA/RNA_pol_sf"/>
</dbReference>